<keyword evidence="1" id="KW-0812">Transmembrane</keyword>
<keyword evidence="1" id="KW-0472">Membrane</keyword>
<sequence>MKPKKNVVLLVVVAALGYFVYIYDLIIFSIVRI</sequence>
<feature type="transmembrane region" description="Helical" evidence="1">
    <location>
        <begin position="7"/>
        <end position="31"/>
    </location>
</feature>
<evidence type="ECO:0000256" key="1">
    <source>
        <dbReference type="SAM" id="Phobius"/>
    </source>
</evidence>
<gene>
    <name evidence="2" type="ORF">EDC17_102219</name>
</gene>
<dbReference type="AlphaFoldDB" id="A0A4V2VU76"/>
<name>A0A4V2VU76_9SPHI</name>
<protein>
    <submittedName>
        <fullName evidence="2">Uncharacterized protein</fullName>
    </submittedName>
</protein>
<organism evidence="2 3">
    <name type="scientific">Sphingobacterium alimentarium</name>
    <dbReference type="NCBI Taxonomy" id="797292"/>
    <lineage>
        <taxon>Bacteria</taxon>
        <taxon>Pseudomonadati</taxon>
        <taxon>Bacteroidota</taxon>
        <taxon>Sphingobacteriia</taxon>
        <taxon>Sphingobacteriales</taxon>
        <taxon>Sphingobacteriaceae</taxon>
        <taxon>Sphingobacterium</taxon>
    </lineage>
</organism>
<reference evidence="2 3" key="1">
    <citation type="submission" date="2019-03" db="EMBL/GenBank/DDBJ databases">
        <title>Genomic Encyclopedia of Type Strains, Phase IV (KMG-IV): sequencing the most valuable type-strain genomes for metagenomic binning, comparative biology and taxonomic classification.</title>
        <authorList>
            <person name="Goeker M."/>
        </authorList>
    </citation>
    <scope>NUCLEOTIDE SEQUENCE [LARGE SCALE GENOMIC DNA]</scope>
    <source>
        <strain evidence="2 3">DSM 22362</strain>
    </source>
</reference>
<evidence type="ECO:0000313" key="2">
    <source>
        <dbReference type="EMBL" id="TCV12850.1"/>
    </source>
</evidence>
<accession>A0A4V2VU76</accession>
<dbReference type="Proteomes" id="UP000295197">
    <property type="component" value="Unassembled WGS sequence"/>
</dbReference>
<keyword evidence="3" id="KW-1185">Reference proteome</keyword>
<proteinExistence type="predicted"/>
<comment type="caution">
    <text evidence="2">The sequence shown here is derived from an EMBL/GenBank/DDBJ whole genome shotgun (WGS) entry which is preliminary data.</text>
</comment>
<evidence type="ECO:0000313" key="3">
    <source>
        <dbReference type="Proteomes" id="UP000295197"/>
    </source>
</evidence>
<dbReference type="EMBL" id="SMBZ01000022">
    <property type="protein sequence ID" value="TCV12850.1"/>
    <property type="molecule type" value="Genomic_DNA"/>
</dbReference>
<keyword evidence="1" id="KW-1133">Transmembrane helix</keyword>